<reference evidence="1" key="1">
    <citation type="submission" date="2021-04" db="EMBL/GenBank/DDBJ databases">
        <title>A collection of bacterial strains from the Burkholderia cepacia Research Laboratory and Repository.</title>
        <authorList>
            <person name="Lipuma J."/>
            <person name="Spilker T."/>
        </authorList>
    </citation>
    <scope>NUCLEOTIDE SEQUENCE</scope>
    <source>
        <strain evidence="1">AU36012</strain>
    </source>
</reference>
<organism evidence="1 2">
    <name type="scientific">Burkholderia ambifaria</name>
    <dbReference type="NCBI Taxonomy" id="152480"/>
    <lineage>
        <taxon>Bacteria</taxon>
        <taxon>Pseudomonadati</taxon>
        <taxon>Pseudomonadota</taxon>
        <taxon>Betaproteobacteria</taxon>
        <taxon>Burkholderiales</taxon>
        <taxon>Burkholderiaceae</taxon>
        <taxon>Burkholderia</taxon>
        <taxon>Burkholderia cepacia complex</taxon>
    </lineage>
</organism>
<dbReference type="AlphaFoldDB" id="A0AA41EEL9"/>
<dbReference type="Proteomes" id="UP000682266">
    <property type="component" value="Unassembled WGS sequence"/>
</dbReference>
<accession>A0AA41EEL9</accession>
<name>A0AA41EEL9_9BURK</name>
<evidence type="ECO:0000313" key="2">
    <source>
        <dbReference type="Proteomes" id="UP000682266"/>
    </source>
</evidence>
<dbReference type="EMBL" id="JAGSVG010000048">
    <property type="protein sequence ID" value="MBR8133635.1"/>
    <property type="molecule type" value="Genomic_DNA"/>
</dbReference>
<comment type="caution">
    <text evidence="1">The sequence shown here is derived from an EMBL/GenBank/DDBJ whole genome shotgun (WGS) entry which is preliminary data.</text>
</comment>
<gene>
    <name evidence="1" type="ORF">KDW93_32580</name>
</gene>
<sequence>MINDPTSIPHYLVLLSGWQPYVLDMERVVIRREASRLLLAFARTRGKLERIDGDEWNMFSDAQNLSTLERGQARFYALVKGTETEHQLRLLAVL</sequence>
<dbReference type="RefSeq" id="WP_006754724.1">
    <property type="nucleotide sequence ID" value="NZ_CADEQF010000036.1"/>
</dbReference>
<protein>
    <submittedName>
        <fullName evidence="1">Uncharacterized protein</fullName>
    </submittedName>
</protein>
<proteinExistence type="predicted"/>
<evidence type="ECO:0000313" key="1">
    <source>
        <dbReference type="EMBL" id="MBR8133635.1"/>
    </source>
</evidence>